<dbReference type="RefSeq" id="WP_264989363.1">
    <property type="nucleotide sequence ID" value="NZ_BRZA01000003.1"/>
</dbReference>
<evidence type="ECO:0000313" key="1">
    <source>
        <dbReference type="EMBL" id="GLC89555.1"/>
    </source>
</evidence>
<keyword evidence="2" id="KW-1185">Reference proteome</keyword>
<dbReference type="Proteomes" id="UP001065593">
    <property type="component" value="Unassembled WGS sequence"/>
</dbReference>
<gene>
    <name evidence="1" type="ORF">LYSBPC_26820</name>
</gene>
<reference evidence="1" key="1">
    <citation type="submission" date="2022-08" db="EMBL/GenBank/DDBJ databases">
        <title>Draft genome sequence of Lysinibacillus sp. strain KH24.</title>
        <authorList>
            <person name="Kanbe H."/>
            <person name="Itoh H."/>
        </authorList>
    </citation>
    <scope>NUCLEOTIDE SEQUENCE</scope>
    <source>
        <strain evidence="1">KH24</strain>
    </source>
</reference>
<organism evidence="1 2">
    <name type="scientific">Lysinibacillus piscis</name>
    <dbReference type="NCBI Taxonomy" id="2518931"/>
    <lineage>
        <taxon>Bacteria</taxon>
        <taxon>Bacillati</taxon>
        <taxon>Bacillota</taxon>
        <taxon>Bacilli</taxon>
        <taxon>Bacillales</taxon>
        <taxon>Bacillaceae</taxon>
        <taxon>Lysinibacillus</taxon>
    </lineage>
</organism>
<evidence type="ECO:0000313" key="2">
    <source>
        <dbReference type="Proteomes" id="UP001065593"/>
    </source>
</evidence>
<name>A0ABQ5NMT7_9BACI</name>
<sequence>MNQHKIRIMAGQIKFLHDFFNMYEDAQIKVNVEQLNKVDMYIVVETALTEDETVRYVKEIFKKTPHGAALSYAIQLA</sequence>
<dbReference type="EMBL" id="BRZA01000003">
    <property type="protein sequence ID" value="GLC89555.1"/>
    <property type="molecule type" value="Genomic_DNA"/>
</dbReference>
<comment type="caution">
    <text evidence="1">The sequence shown here is derived from an EMBL/GenBank/DDBJ whole genome shotgun (WGS) entry which is preliminary data.</text>
</comment>
<accession>A0ABQ5NMT7</accession>
<proteinExistence type="predicted"/>
<protein>
    <submittedName>
        <fullName evidence="1">Uncharacterized protein</fullName>
    </submittedName>
</protein>